<feature type="transmembrane region" description="Helical" evidence="2">
    <location>
        <begin position="48"/>
        <end position="69"/>
    </location>
</feature>
<dbReference type="AlphaFoldDB" id="A0AAE3HLL3"/>
<sequence>MTDEKAQDAGDSTEQSAVTESTDSQTSARTEPAAATGATANSGGGRGLVIAMLALLALVAVALSGYAFYLSYQLQASQAETATRQQALADDLTEISREQRQTRDALAGLEQVQESTQAALDRLAERERMDNFDWAMAEVEYLTIIAMQRLNLAQDVDTALAALEAAARRVKDIDNPALIPVREQFTKDINALRAVPETDIEGMALYLADLVERAEQLPLADDSTSRPLPADTDAGEEPVEGWRGMLQAIWAEIRQLVVIQRADDPPTELLAPEERYFLYQNLRIELANARAAVLQRDSRNLQASIELIQDWLERYFNTDAEAVANIQDSLSQMATLELDPELPDISGSMESVRAWQRQRSEANGAGE</sequence>
<keyword evidence="3" id="KW-0808">Transferase</keyword>
<dbReference type="Pfam" id="PF04375">
    <property type="entry name" value="HemX"/>
    <property type="match status" value="1"/>
</dbReference>
<evidence type="ECO:0000256" key="1">
    <source>
        <dbReference type="SAM" id="MobiDB-lite"/>
    </source>
</evidence>
<dbReference type="GO" id="GO:0004851">
    <property type="term" value="F:uroporphyrin-III C-methyltransferase activity"/>
    <property type="evidence" value="ECO:0007669"/>
    <property type="project" value="UniProtKB-EC"/>
</dbReference>
<accession>A0AAE3HLL3</accession>
<keyword evidence="2" id="KW-0812">Transmembrane</keyword>
<evidence type="ECO:0000256" key="2">
    <source>
        <dbReference type="SAM" id="Phobius"/>
    </source>
</evidence>
<protein>
    <submittedName>
        <fullName evidence="3">Uroporphyrin-3 C-methyltransferase</fullName>
        <ecNumber evidence="3">2.1.1.107</ecNumber>
    </submittedName>
</protein>
<keyword evidence="4" id="KW-1185">Reference proteome</keyword>
<proteinExistence type="predicted"/>
<evidence type="ECO:0000313" key="3">
    <source>
        <dbReference type="EMBL" id="MCS3903232.1"/>
    </source>
</evidence>
<feature type="compositionally biased region" description="Polar residues" evidence="1">
    <location>
        <begin position="10"/>
        <end position="29"/>
    </location>
</feature>
<dbReference type="InterPro" id="IPR007470">
    <property type="entry name" value="HemX"/>
</dbReference>
<organism evidence="3 4">
    <name type="scientific">Methylohalomonas lacus</name>
    <dbReference type="NCBI Taxonomy" id="398773"/>
    <lineage>
        <taxon>Bacteria</taxon>
        <taxon>Pseudomonadati</taxon>
        <taxon>Pseudomonadota</taxon>
        <taxon>Gammaproteobacteria</taxon>
        <taxon>Methylohalomonadales</taxon>
        <taxon>Methylohalomonadaceae</taxon>
        <taxon>Methylohalomonas</taxon>
    </lineage>
</organism>
<dbReference type="PANTHER" id="PTHR38043:SF1">
    <property type="entry name" value="PROTEIN HEMX"/>
    <property type="match status" value="1"/>
</dbReference>
<keyword evidence="2" id="KW-0472">Membrane</keyword>
<gene>
    <name evidence="3" type="ORF">J2T55_001252</name>
</gene>
<name>A0AAE3HLL3_9GAMM</name>
<keyword evidence="3" id="KW-0489">Methyltransferase</keyword>
<evidence type="ECO:0000313" key="4">
    <source>
        <dbReference type="Proteomes" id="UP001204445"/>
    </source>
</evidence>
<dbReference type="EMBL" id="JANUCT010000007">
    <property type="protein sequence ID" value="MCS3903232.1"/>
    <property type="molecule type" value="Genomic_DNA"/>
</dbReference>
<dbReference type="RefSeq" id="WP_259054859.1">
    <property type="nucleotide sequence ID" value="NZ_JANUCT010000007.1"/>
</dbReference>
<dbReference type="Proteomes" id="UP001204445">
    <property type="component" value="Unassembled WGS sequence"/>
</dbReference>
<comment type="caution">
    <text evidence="3">The sequence shown here is derived from an EMBL/GenBank/DDBJ whole genome shotgun (WGS) entry which is preliminary data.</text>
</comment>
<dbReference type="PANTHER" id="PTHR38043">
    <property type="entry name" value="PROTEIN HEMX"/>
    <property type="match status" value="1"/>
</dbReference>
<feature type="region of interest" description="Disordered" evidence="1">
    <location>
        <begin position="1"/>
        <end position="41"/>
    </location>
</feature>
<dbReference type="GO" id="GO:0032259">
    <property type="term" value="P:methylation"/>
    <property type="evidence" value="ECO:0007669"/>
    <property type="project" value="UniProtKB-KW"/>
</dbReference>
<dbReference type="EC" id="2.1.1.107" evidence="3"/>
<reference evidence="3" key="1">
    <citation type="submission" date="2022-08" db="EMBL/GenBank/DDBJ databases">
        <title>Genomic Encyclopedia of Type Strains, Phase III (KMG-III): the genomes of soil and plant-associated and newly described type strains.</title>
        <authorList>
            <person name="Whitman W."/>
        </authorList>
    </citation>
    <scope>NUCLEOTIDE SEQUENCE</scope>
    <source>
        <strain evidence="3">HMT 1</strain>
    </source>
</reference>
<keyword evidence="2" id="KW-1133">Transmembrane helix</keyword>